<evidence type="ECO:0000313" key="2">
    <source>
        <dbReference type="EMBL" id="QJW95436.1"/>
    </source>
</evidence>
<protein>
    <submittedName>
        <fullName evidence="2">Uncharacterized protein</fullName>
    </submittedName>
</protein>
<sequence>MRCPTFHRGCRLRPMSARSFRAAGGWSLMRRSTTGALVMVAAALSSSSSAGILVRGRTSLSATVRRSGSAYPASASRHRSDQSIS</sequence>
<gene>
    <name evidence="2" type="ORF">FTUN_2985</name>
</gene>
<dbReference type="AlphaFoldDB" id="A0A6M5YQ04"/>
<evidence type="ECO:0000256" key="1">
    <source>
        <dbReference type="SAM" id="MobiDB-lite"/>
    </source>
</evidence>
<reference evidence="3" key="1">
    <citation type="submission" date="2020-05" db="EMBL/GenBank/DDBJ databases">
        <title>Frigoriglobus tundricola gen. nov., sp. nov., a psychrotolerant cellulolytic planctomycete of the family Gemmataceae with two divergent copies of 16S rRNA gene.</title>
        <authorList>
            <person name="Kulichevskaya I.S."/>
            <person name="Ivanova A.A."/>
            <person name="Naumoff D.G."/>
            <person name="Beletsky A.V."/>
            <person name="Rijpstra W.I.C."/>
            <person name="Sinninghe Damste J.S."/>
            <person name="Mardanov A.V."/>
            <person name="Ravin N.V."/>
            <person name="Dedysh S.N."/>
        </authorList>
    </citation>
    <scope>NUCLEOTIDE SEQUENCE [LARGE SCALE GENOMIC DNA]</scope>
    <source>
        <strain evidence="3">PL17</strain>
    </source>
</reference>
<organism evidence="2 3">
    <name type="scientific">Frigoriglobus tundricola</name>
    <dbReference type="NCBI Taxonomy" id="2774151"/>
    <lineage>
        <taxon>Bacteria</taxon>
        <taxon>Pseudomonadati</taxon>
        <taxon>Planctomycetota</taxon>
        <taxon>Planctomycetia</taxon>
        <taxon>Gemmatales</taxon>
        <taxon>Gemmataceae</taxon>
        <taxon>Frigoriglobus</taxon>
    </lineage>
</organism>
<feature type="region of interest" description="Disordered" evidence="1">
    <location>
        <begin position="65"/>
        <end position="85"/>
    </location>
</feature>
<evidence type="ECO:0000313" key="3">
    <source>
        <dbReference type="Proteomes" id="UP000503447"/>
    </source>
</evidence>
<name>A0A6M5YQ04_9BACT</name>
<dbReference type="Proteomes" id="UP000503447">
    <property type="component" value="Chromosome"/>
</dbReference>
<accession>A0A6M5YQ04</accession>
<dbReference type="KEGG" id="ftj:FTUN_2985"/>
<dbReference type="EMBL" id="CP053452">
    <property type="protein sequence ID" value="QJW95436.1"/>
    <property type="molecule type" value="Genomic_DNA"/>
</dbReference>
<proteinExistence type="predicted"/>
<keyword evidence="3" id="KW-1185">Reference proteome</keyword>